<dbReference type="PANTHER" id="PTHR43227">
    <property type="entry name" value="BLL4140 PROTEIN"/>
    <property type="match status" value="1"/>
</dbReference>
<proteinExistence type="inferred from homology"/>
<dbReference type="EMBL" id="MCGI01000002">
    <property type="protein sequence ID" value="ODM12085.1"/>
    <property type="molecule type" value="Genomic_DNA"/>
</dbReference>
<dbReference type="GO" id="GO:0055085">
    <property type="term" value="P:transmembrane transport"/>
    <property type="evidence" value="ECO:0007669"/>
    <property type="project" value="InterPro"/>
</dbReference>
<feature type="transmembrane region" description="Helical" evidence="7">
    <location>
        <begin position="283"/>
        <end position="306"/>
    </location>
</feature>
<keyword evidence="2 7" id="KW-0813">Transport</keyword>
<feature type="transmembrane region" description="Helical" evidence="7">
    <location>
        <begin position="29"/>
        <end position="54"/>
    </location>
</feature>
<dbReference type="PROSITE" id="PS50928">
    <property type="entry name" value="ABC_TM1"/>
    <property type="match status" value="1"/>
</dbReference>
<dbReference type="GeneID" id="93303963"/>
<dbReference type="GO" id="GO:0005886">
    <property type="term" value="C:plasma membrane"/>
    <property type="evidence" value="ECO:0007669"/>
    <property type="project" value="UniProtKB-SubCell"/>
</dbReference>
<evidence type="ECO:0000259" key="8">
    <source>
        <dbReference type="PROSITE" id="PS50928"/>
    </source>
</evidence>
<feature type="domain" description="ABC transmembrane type-1" evidence="8">
    <location>
        <begin position="90"/>
        <end position="304"/>
    </location>
</feature>
<comment type="subcellular location">
    <subcellularLocation>
        <location evidence="1 7">Cell membrane</location>
        <topology evidence="1 7">Multi-pass membrane protein</topology>
    </subcellularLocation>
</comment>
<evidence type="ECO:0000256" key="4">
    <source>
        <dbReference type="ARBA" id="ARBA00022692"/>
    </source>
</evidence>
<dbReference type="InterPro" id="IPR035906">
    <property type="entry name" value="MetI-like_sf"/>
</dbReference>
<dbReference type="Gene3D" id="1.10.3720.10">
    <property type="entry name" value="MetI-like"/>
    <property type="match status" value="1"/>
</dbReference>
<keyword evidence="5 7" id="KW-1133">Transmembrane helix</keyword>
<gene>
    <name evidence="9" type="primary">yteP_63</name>
    <name evidence="9" type="ORF">BEH84_02700</name>
</gene>
<feature type="transmembrane region" description="Helical" evidence="7">
    <location>
        <begin position="130"/>
        <end position="150"/>
    </location>
</feature>
<dbReference type="InterPro" id="IPR000515">
    <property type="entry name" value="MetI-like"/>
</dbReference>
<feature type="transmembrane region" description="Helical" evidence="7">
    <location>
        <begin position="225"/>
        <end position="247"/>
    </location>
</feature>
<dbReference type="CDD" id="cd06261">
    <property type="entry name" value="TM_PBP2"/>
    <property type="match status" value="1"/>
</dbReference>
<name>A0A1E3ATN7_9FIRM</name>
<comment type="similarity">
    <text evidence="7">Belongs to the binding-protein-dependent transport system permease family.</text>
</comment>
<keyword evidence="9" id="KW-0762">Sugar transport</keyword>
<evidence type="ECO:0000256" key="7">
    <source>
        <dbReference type="RuleBase" id="RU363032"/>
    </source>
</evidence>
<evidence type="ECO:0000313" key="9">
    <source>
        <dbReference type="EMBL" id="ODM12085.1"/>
    </source>
</evidence>
<dbReference type="SUPFAM" id="SSF161098">
    <property type="entry name" value="MetI-like"/>
    <property type="match status" value="1"/>
</dbReference>
<evidence type="ECO:0000256" key="2">
    <source>
        <dbReference type="ARBA" id="ARBA00022448"/>
    </source>
</evidence>
<evidence type="ECO:0000256" key="3">
    <source>
        <dbReference type="ARBA" id="ARBA00022475"/>
    </source>
</evidence>
<keyword evidence="3" id="KW-1003">Cell membrane</keyword>
<reference evidence="9 10" key="1">
    <citation type="submission" date="2016-07" db="EMBL/GenBank/DDBJ databases">
        <title>Characterization of isolates of Eisenbergiella tayi derived from blood cultures, using whole genome sequencing.</title>
        <authorList>
            <person name="Burdz T."/>
            <person name="Wiebe D."/>
            <person name="Huynh C."/>
            <person name="Bernard K."/>
        </authorList>
    </citation>
    <scope>NUCLEOTIDE SEQUENCE [LARGE SCALE GENOMIC DNA]</scope>
    <source>
        <strain evidence="9 10">NML 120489</strain>
    </source>
</reference>
<feature type="transmembrane region" description="Helical" evidence="7">
    <location>
        <begin position="94"/>
        <end position="118"/>
    </location>
</feature>
<dbReference type="RefSeq" id="WP_169897307.1">
    <property type="nucleotide sequence ID" value="NZ_JBKXXQ010000023.1"/>
</dbReference>
<organism evidence="9 10">
    <name type="scientific">Eisenbergiella tayi</name>
    <dbReference type="NCBI Taxonomy" id="1432052"/>
    <lineage>
        <taxon>Bacteria</taxon>
        <taxon>Bacillati</taxon>
        <taxon>Bacillota</taxon>
        <taxon>Clostridia</taxon>
        <taxon>Lachnospirales</taxon>
        <taxon>Lachnospiraceae</taxon>
        <taxon>Eisenbergiella</taxon>
    </lineage>
</organism>
<keyword evidence="4 7" id="KW-0812">Transmembrane</keyword>
<protein>
    <submittedName>
        <fullName evidence="9">Putative multiple-sugar transport system permease YteP</fullName>
    </submittedName>
</protein>
<dbReference type="InterPro" id="IPR050809">
    <property type="entry name" value="UgpAE/MalFG_permease"/>
</dbReference>
<dbReference type="Pfam" id="PF00528">
    <property type="entry name" value="BPD_transp_1"/>
    <property type="match status" value="1"/>
</dbReference>
<evidence type="ECO:0000256" key="5">
    <source>
        <dbReference type="ARBA" id="ARBA00022989"/>
    </source>
</evidence>
<dbReference type="PANTHER" id="PTHR43227:SF11">
    <property type="entry name" value="BLL4140 PROTEIN"/>
    <property type="match status" value="1"/>
</dbReference>
<evidence type="ECO:0000256" key="6">
    <source>
        <dbReference type="ARBA" id="ARBA00023136"/>
    </source>
</evidence>
<dbReference type="Proteomes" id="UP000095003">
    <property type="component" value="Unassembled WGS sequence"/>
</dbReference>
<evidence type="ECO:0000313" key="10">
    <source>
        <dbReference type="Proteomes" id="UP000095003"/>
    </source>
</evidence>
<evidence type="ECO:0000256" key="1">
    <source>
        <dbReference type="ARBA" id="ARBA00004651"/>
    </source>
</evidence>
<sequence length="317" mass="35819">MRVRSMASKTDFMKEARLQKQKKLKKYRFLYLALAFIVMYYLLFQYIPILWGFLISFKDFKVGGTIMGAKWVGISNYAAIFKDPDMLRLIRNTLVISCSRLLFTFFPPILLTIAIFDLRNSRFKKLSQTIVYIPHFFSWVVIYGIVYAFFSGNGFINNLLFAAGGSRTEFMTSTKAFVPLLVGSQIWKETGWATILYFAALTGVNPELYEAAKIDGAGPLARIKAVTLPAMLPVVTFSLIMAMGNILNNDFEQILLFYNSAVYDVGDIIDTWVYRVGLGKMQYGLGAAVSMLKAVISLFLILVANYTSKKTTGRGMF</sequence>
<accession>A0A1E3ATN7</accession>
<keyword evidence="6 7" id="KW-0472">Membrane</keyword>
<comment type="caution">
    <text evidence="9">The sequence shown here is derived from an EMBL/GenBank/DDBJ whole genome shotgun (WGS) entry which is preliminary data.</text>
</comment>
<dbReference type="AlphaFoldDB" id="A0A1E3ATN7"/>